<sequence>VSIPSTVKELLNFRASAEVNAPRQVVSYCTLTLEVRGSVELSQNSVKEFILLAELSLSPV</sequence>
<gene>
    <name evidence="1" type="ORF">J5V48_09050</name>
</gene>
<accession>A0ABS7DJM1</accession>
<reference evidence="1 2" key="1">
    <citation type="submission" date="2021-03" db="EMBL/GenBank/DDBJ databases">
        <title>Succinivibrio sp. nov. isolated from feces of cow.</title>
        <authorList>
            <person name="Choi J.-Y."/>
        </authorList>
    </citation>
    <scope>NUCLEOTIDE SEQUENCE [LARGE SCALE GENOMIC DNA]</scope>
    <source>
        <strain evidence="1 2">AGMB01872</strain>
    </source>
</reference>
<organism evidence="1 2">
    <name type="scientific">Succinivibrio faecicola</name>
    <dbReference type="NCBI Taxonomy" id="2820300"/>
    <lineage>
        <taxon>Bacteria</taxon>
        <taxon>Pseudomonadati</taxon>
        <taxon>Pseudomonadota</taxon>
        <taxon>Gammaproteobacteria</taxon>
        <taxon>Aeromonadales</taxon>
        <taxon>Succinivibrionaceae</taxon>
        <taxon>Succinivibrio</taxon>
    </lineage>
</organism>
<protein>
    <submittedName>
        <fullName evidence="1">Uncharacterized protein</fullName>
    </submittedName>
</protein>
<dbReference type="EMBL" id="JAGFNY010000045">
    <property type="protein sequence ID" value="MBW7571040.1"/>
    <property type="molecule type" value="Genomic_DNA"/>
</dbReference>
<name>A0ABS7DJM1_9GAMM</name>
<proteinExistence type="predicted"/>
<comment type="caution">
    <text evidence="1">The sequence shown here is derived from an EMBL/GenBank/DDBJ whole genome shotgun (WGS) entry which is preliminary data.</text>
</comment>
<evidence type="ECO:0000313" key="1">
    <source>
        <dbReference type="EMBL" id="MBW7571040.1"/>
    </source>
</evidence>
<dbReference type="RefSeq" id="WP_219938264.1">
    <property type="nucleotide sequence ID" value="NZ_JAGFNY010000045.1"/>
</dbReference>
<dbReference type="Proteomes" id="UP000731465">
    <property type="component" value="Unassembled WGS sequence"/>
</dbReference>
<feature type="non-terminal residue" evidence="1">
    <location>
        <position position="1"/>
    </location>
</feature>
<keyword evidence="2" id="KW-1185">Reference proteome</keyword>
<evidence type="ECO:0000313" key="2">
    <source>
        <dbReference type="Proteomes" id="UP000731465"/>
    </source>
</evidence>